<comment type="caution">
    <text evidence="2">The sequence shown here is derived from an EMBL/GenBank/DDBJ whole genome shotgun (WGS) entry which is preliminary data.</text>
</comment>
<sequence length="49" mass="5007">MPPVGELLRKVVESVAVVAACAGLSAFATFGGFTVENTDFPRPSAVAEP</sequence>
<evidence type="ECO:0000256" key="1">
    <source>
        <dbReference type="SAM" id="Phobius"/>
    </source>
</evidence>
<name>A0A6L9W703_9ACTN</name>
<evidence type="ECO:0000313" key="2">
    <source>
        <dbReference type="EMBL" id="NEK87201.1"/>
    </source>
</evidence>
<reference evidence="2 3" key="1">
    <citation type="submission" date="2019-12" db="EMBL/GenBank/DDBJ databases">
        <title>the WGS of Blastococcus saxobsidens 67B17.</title>
        <authorList>
            <person name="Jiang Z."/>
        </authorList>
    </citation>
    <scope>NUCLEOTIDE SEQUENCE [LARGE SCALE GENOMIC DNA]</scope>
    <source>
        <strain evidence="2 3">67B17</strain>
    </source>
</reference>
<gene>
    <name evidence="2" type="ORF">GCU60_15775</name>
</gene>
<keyword evidence="1" id="KW-1133">Transmembrane helix</keyword>
<organism evidence="2 3">
    <name type="scientific">Blastococcus saxobsidens</name>
    <dbReference type="NCBI Taxonomy" id="138336"/>
    <lineage>
        <taxon>Bacteria</taxon>
        <taxon>Bacillati</taxon>
        <taxon>Actinomycetota</taxon>
        <taxon>Actinomycetes</taxon>
        <taxon>Geodermatophilales</taxon>
        <taxon>Geodermatophilaceae</taxon>
        <taxon>Blastococcus</taxon>
    </lineage>
</organism>
<evidence type="ECO:0000313" key="3">
    <source>
        <dbReference type="Proteomes" id="UP000479241"/>
    </source>
</evidence>
<protein>
    <submittedName>
        <fullName evidence="2">Uncharacterized protein</fullName>
    </submittedName>
</protein>
<dbReference type="AlphaFoldDB" id="A0A6L9W703"/>
<dbReference type="EMBL" id="JAAGWG010000026">
    <property type="protein sequence ID" value="NEK87201.1"/>
    <property type="molecule type" value="Genomic_DNA"/>
</dbReference>
<accession>A0A6L9W703</accession>
<keyword evidence="1" id="KW-0812">Transmembrane</keyword>
<feature type="transmembrane region" description="Helical" evidence="1">
    <location>
        <begin position="12"/>
        <end position="33"/>
    </location>
</feature>
<keyword evidence="1" id="KW-0472">Membrane</keyword>
<dbReference type="Proteomes" id="UP000479241">
    <property type="component" value="Unassembled WGS sequence"/>
</dbReference>
<proteinExistence type="predicted"/>
<dbReference type="RefSeq" id="WP_163206941.1">
    <property type="nucleotide sequence ID" value="NZ_JAAGWG010000026.1"/>
</dbReference>